<keyword evidence="5" id="KW-0175">Coiled coil</keyword>
<keyword evidence="8" id="KW-1185">Reference proteome</keyword>
<proteinExistence type="inferred from homology"/>
<accession>A0A2K4FET5</accession>
<evidence type="ECO:0000256" key="1">
    <source>
        <dbReference type="ARBA" id="ARBA00004196"/>
    </source>
</evidence>
<dbReference type="GO" id="GO:1901678">
    <property type="term" value="P:iron coordination entity transport"/>
    <property type="evidence" value="ECO:0007669"/>
    <property type="project" value="UniProtKB-ARBA"/>
</dbReference>
<dbReference type="CDD" id="cd01146">
    <property type="entry name" value="FhuD"/>
    <property type="match status" value="1"/>
</dbReference>
<feature type="domain" description="Fe/B12 periplasmic-binding" evidence="6">
    <location>
        <begin position="21"/>
        <end position="286"/>
    </location>
</feature>
<keyword evidence="4" id="KW-0732">Signal</keyword>
<comment type="similarity">
    <text evidence="2">Belongs to the bacterial solute-binding protein 8 family.</text>
</comment>
<dbReference type="PANTHER" id="PTHR30532:SF29">
    <property type="entry name" value="FE(3+) DICITRATE-BINDING PERIPLASMIC PROTEIN"/>
    <property type="match status" value="1"/>
</dbReference>
<protein>
    <submittedName>
        <fullName evidence="7">Iron citrate ABC transporter substrate-binding protein</fullName>
    </submittedName>
</protein>
<dbReference type="Proteomes" id="UP000242712">
    <property type="component" value="Unassembled WGS sequence"/>
</dbReference>
<dbReference type="PANTHER" id="PTHR30532">
    <property type="entry name" value="IRON III DICITRATE-BINDING PERIPLASMIC PROTEIN"/>
    <property type="match status" value="1"/>
</dbReference>
<keyword evidence="3" id="KW-0813">Transport</keyword>
<comment type="subcellular location">
    <subcellularLocation>
        <location evidence="1">Cell envelope</location>
    </subcellularLocation>
</comment>
<dbReference type="RefSeq" id="WP_103371135.1">
    <property type="nucleotide sequence ID" value="NZ_VEMP01000001.1"/>
</dbReference>
<dbReference type="PROSITE" id="PS50983">
    <property type="entry name" value="FE_B12_PBP"/>
    <property type="match status" value="1"/>
</dbReference>
<organism evidence="7 8">
    <name type="scientific">Staphylococcus argensis</name>
    <dbReference type="NCBI Taxonomy" id="1607738"/>
    <lineage>
        <taxon>Bacteria</taxon>
        <taxon>Bacillati</taxon>
        <taxon>Bacillota</taxon>
        <taxon>Bacilli</taxon>
        <taxon>Bacillales</taxon>
        <taxon>Staphylococcaceae</taxon>
        <taxon>Staphylococcus</taxon>
    </lineage>
</organism>
<dbReference type="InterPro" id="IPR002491">
    <property type="entry name" value="ABC_transptr_periplasmic_BD"/>
</dbReference>
<reference evidence="7 8" key="1">
    <citation type="submission" date="2017-08" db="EMBL/GenBank/DDBJ databases">
        <title>Draft genome sequences of 64 type strains of genus Staph aureus.</title>
        <authorList>
            <person name="Cole K."/>
            <person name="Golubchik T."/>
            <person name="Russell J."/>
            <person name="Foster D."/>
            <person name="Llewelyn M."/>
            <person name="Wilson D."/>
            <person name="Crook D."/>
            <person name="Paul J."/>
        </authorList>
    </citation>
    <scope>NUCLEOTIDE SEQUENCE [LARGE SCALE GENOMIC DNA]</scope>
    <source>
        <strain evidence="7 8">DSM 29875</strain>
    </source>
</reference>
<name>A0A2K4FET5_9STAP</name>
<evidence type="ECO:0000313" key="7">
    <source>
        <dbReference type="EMBL" id="POA09817.1"/>
    </source>
</evidence>
<dbReference type="InterPro" id="IPR051313">
    <property type="entry name" value="Bact_iron-sidero_bind"/>
</dbReference>
<evidence type="ECO:0000256" key="2">
    <source>
        <dbReference type="ARBA" id="ARBA00008814"/>
    </source>
</evidence>
<dbReference type="Pfam" id="PF01497">
    <property type="entry name" value="Peripla_BP_2"/>
    <property type="match status" value="1"/>
</dbReference>
<dbReference type="EMBL" id="PPPX01000001">
    <property type="protein sequence ID" value="POA09817.1"/>
    <property type="molecule type" value="Genomic_DNA"/>
</dbReference>
<evidence type="ECO:0000259" key="6">
    <source>
        <dbReference type="PROSITE" id="PS50983"/>
    </source>
</evidence>
<gene>
    <name evidence="7" type="ORF">CD039_03465</name>
</gene>
<comment type="caution">
    <text evidence="7">The sequence shown here is derived from an EMBL/GenBank/DDBJ whole genome shotgun (WGS) entry which is preliminary data.</text>
</comment>
<dbReference type="SUPFAM" id="SSF53807">
    <property type="entry name" value="Helical backbone' metal receptor"/>
    <property type="match status" value="1"/>
</dbReference>
<evidence type="ECO:0000256" key="5">
    <source>
        <dbReference type="SAM" id="Coils"/>
    </source>
</evidence>
<dbReference type="OrthoDB" id="9793175at2"/>
<evidence type="ECO:0000256" key="4">
    <source>
        <dbReference type="ARBA" id="ARBA00022729"/>
    </source>
</evidence>
<evidence type="ECO:0000256" key="3">
    <source>
        <dbReference type="ARBA" id="ARBA00022448"/>
    </source>
</evidence>
<dbReference type="GO" id="GO:0030288">
    <property type="term" value="C:outer membrane-bounded periplasmic space"/>
    <property type="evidence" value="ECO:0007669"/>
    <property type="project" value="TreeGrafter"/>
</dbReference>
<feature type="coiled-coil region" evidence="5">
    <location>
        <begin position="132"/>
        <end position="159"/>
    </location>
</feature>
<sequence>MMTTEIKHAAGTTQIPEVIESAVALEYSFVDALVALDVNVTGVADDGDSANLIDPIRNQVGDYVSAGERLNPDFDAIKKAEPQLIIADQDRHKDMYDDLTQIAPTILVKSFDANYNENLDAFRIIGKAVSKEDKAQEVMKQHEDKINDYKDQISLDTDQTTLPIVVTNDGVVAHSVKTYVGSFLENLGFKPALTKEVVENSSEYMGADYLELDYKQLSEVNPERLFIMVEDENSDEVKALQNSEAWSHVDAVEKARAHFVNRETWAKFRGLVASEDIAKEISELNE</sequence>
<evidence type="ECO:0000313" key="8">
    <source>
        <dbReference type="Proteomes" id="UP000242712"/>
    </source>
</evidence>
<dbReference type="Gene3D" id="3.40.50.1980">
    <property type="entry name" value="Nitrogenase molybdenum iron protein domain"/>
    <property type="match status" value="2"/>
</dbReference>
<dbReference type="AlphaFoldDB" id="A0A2K4FET5"/>